<dbReference type="PROSITE" id="PS50030">
    <property type="entry name" value="UBA"/>
    <property type="match status" value="1"/>
</dbReference>
<dbReference type="PANTHER" id="PTHR46340:SF1">
    <property type="entry name" value="UBX DOMAIN-CONTAINING PROTEIN 1"/>
    <property type="match status" value="1"/>
</dbReference>
<dbReference type="InterPro" id="IPR015940">
    <property type="entry name" value="UBA"/>
</dbReference>
<feature type="region of interest" description="Disordered" evidence="1">
    <location>
        <begin position="435"/>
        <end position="459"/>
    </location>
</feature>
<organism evidence="3 4">
    <name type="scientific">Vanilla planifolia</name>
    <name type="common">Vanilla</name>
    <dbReference type="NCBI Taxonomy" id="51239"/>
    <lineage>
        <taxon>Eukaryota</taxon>
        <taxon>Viridiplantae</taxon>
        <taxon>Streptophyta</taxon>
        <taxon>Embryophyta</taxon>
        <taxon>Tracheophyta</taxon>
        <taxon>Spermatophyta</taxon>
        <taxon>Magnoliopsida</taxon>
        <taxon>Liliopsida</taxon>
        <taxon>Asparagales</taxon>
        <taxon>Orchidaceae</taxon>
        <taxon>Vanilloideae</taxon>
        <taxon>Vanilleae</taxon>
        <taxon>Vanilla</taxon>
    </lineage>
</organism>
<dbReference type="SUPFAM" id="SSF48371">
    <property type="entry name" value="ARM repeat"/>
    <property type="match status" value="1"/>
</dbReference>
<dbReference type="EMBL" id="JADCNL010000013">
    <property type="protein sequence ID" value="KAG0454477.1"/>
    <property type="molecule type" value="Genomic_DNA"/>
</dbReference>
<evidence type="ECO:0000313" key="4">
    <source>
        <dbReference type="Proteomes" id="UP000636800"/>
    </source>
</evidence>
<feature type="domain" description="UBA" evidence="2">
    <location>
        <begin position="812"/>
        <end position="853"/>
    </location>
</feature>
<protein>
    <recommendedName>
        <fullName evidence="2">UBA domain-containing protein</fullName>
    </recommendedName>
</protein>
<dbReference type="OrthoDB" id="260519at2759"/>
<evidence type="ECO:0000256" key="1">
    <source>
        <dbReference type="SAM" id="MobiDB-lite"/>
    </source>
</evidence>
<accession>A0A835UAI1</accession>
<dbReference type="SUPFAM" id="SSF46934">
    <property type="entry name" value="UBA-like"/>
    <property type="match status" value="1"/>
</dbReference>
<dbReference type="Gene3D" id="1.10.8.10">
    <property type="entry name" value="DNA helicase RuvA subunit, C-terminal domain"/>
    <property type="match status" value="1"/>
</dbReference>
<dbReference type="InterPro" id="IPR016024">
    <property type="entry name" value="ARM-type_fold"/>
</dbReference>
<reference evidence="3 4" key="1">
    <citation type="journal article" date="2020" name="Nat. Food">
        <title>A phased Vanilla planifolia genome enables genetic improvement of flavour and production.</title>
        <authorList>
            <person name="Hasing T."/>
            <person name="Tang H."/>
            <person name="Brym M."/>
            <person name="Khazi F."/>
            <person name="Huang T."/>
            <person name="Chambers A.H."/>
        </authorList>
    </citation>
    <scope>NUCLEOTIDE SEQUENCE [LARGE SCALE GENOMIC DNA]</scope>
    <source>
        <tissue evidence="3">Leaf</tissue>
    </source>
</reference>
<sequence length="939" mass="102541">MQKTVDYITSGSGVVSIAFAEALLSLASVLVSSTPGSLALHEAGYISTILPLLKDTEPEHLQLVSTAVHVVEGFLDFNNPTAALFRDLGGLDDTISRLKVEIHHYESSVSYQRKILLKALLRAISLATYVPGSSDHLTGSEEILLPYCLCVIFRRARDFGGGVFSLAAIVMSDLIHKDPTCYPVLDAADVPQAFLDTVMNGVLCSSEAVACMLQCLDAICLNNAGLQLVKDRNALRGTYRVGELEQAVEASSEALSSETDMFVPECISNTARFLETVLQNADVCRLFIEKKGIEAVLKLFTLPSIPISVSIGQSVSFAFKNFSPQHSVALARAVCSFVREHLKLANELLNEIFDSKLIEVENGKQMEVLRCMCTLEGLLSLTNFLLKGITSMMFELGSCDADMLIELGKTYRAVLWQISLSSDFKGDKKHATDKEIGLGDASVSNSTGRESDEEGSNATNVRYMNPASVRNSISLFSAEHDFVSYASMGNSRNVHRHGRHGLSRIRGGRISRPLDISHSDSEFSAGISNNSLMLQFKKRSPFALVSEVLLKLAFTIRSVLASIVKGLGARRRTDSSSLSPTSKNLVIALAKVFHDALTYSGHASPGIELLLSVKCQYLGMVVEDIGLLVFDSRRRSCSAALVNSFYVNGTFKEILMTFEATSQLLWTLPFPFLNPIHQQVTFVDGSKSSENCWILDTLQRYCRLLEYHVSSSLLLSPSAPSQAQLLVQPVATGLSIGLFPIPRDPEAFVRMLQSQVLNVILPIWNHPKFPNCSPAFVSAVVSLVTHIYSGVGNTKRGHGLTGRSGPRVHARPLDEGTIATIVEMGFSRVRAEETLRNVGTNSIEIATDWLFNHPEEFVQEDMQLAQALALSLGSSSETSKDDGGEVTKHVFIEDKGAEEPPLDEILCVSMKLFQSSNALVHPLTDFLVTVCNETKGRPT</sequence>
<keyword evidence="4" id="KW-1185">Reference proteome</keyword>
<dbReference type="GO" id="GO:0031397">
    <property type="term" value="P:negative regulation of protein ubiquitination"/>
    <property type="evidence" value="ECO:0007669"/>
    <property type="project" value="TreeGrafter"/>
</dbReference>
<evidence type="ECO:0000259" key="2">
    <source>
        <dbReference type="PROSITE" id="PS50030"/>
    </source>
</evidence>
<dbReference type="PANTHER" id="PTHR46340">
    <property type="entry name" value="UBX DOMAIN-CONTAINING PROTEIN 1"/>
    <property type="match status" value="1"/>
</dbReference>
<dbReference type="Pfam" id="PF22562">
    <property type="entry name" value="UBA_7"/>
    <property type="match status" value="1"/>
</dbReference>
<dbReference type="AlphaFoldDB" id="A0A835UAI1"/>
<dbReference type="CDD" id="cd14327">
    <property type="entry name" value="UBA_atUPL1_2_like"/>
    <property type="match status" value="1"/>
</dbReference>
<dbReference type="InterPro" id="IPR009060">
    <property type="entry name" value="UBA-like_sf"/>
</dbReference>
<dbReference type="GO" id="GO:0036435">
    <property type="term" value="F:K48-linked polyubiquitin modification-dependent protein binding"/>
    <property type="evidence" value="ECO:0007669"/>
    <property type="project" value="TreeGrafter"/>
</dbReference>
<dbReference type="GO" id="GO:0005634">
    <property type="term" value="C:nucleus"/>
    <property type="evidence" value="ECO:0007669"/>
    <property type="project" value="TreeGrafter"/>
</dbReference>
<dbReference type="GO" id="GO:1903094">
    <property type="term" value="P:negative regulation of protein K48-linked deubiquitination"/>
    <property type="evidence" value="ECO:0007669"/>
    <property type="project" value="TreeGrafter"/>
</dbReference>
<gene>
    <name evidence="3" type="ORF">HPP92_023769</name>
</gene>
<evidence type="ECO:0000313" key="3">
    <source>
        <dbReference type="EMBL" id="KAG0454477.1"/>
    </source>
</evidence>
<dbReference type="InterPro" id="IPR010314">
    <property type="entry name" value="E3_Ub_ligase_DUF913"/>
</dbReference>
<dbReference type="GO" id="GO:0005737">
    <property type="term" value="C:cytoplasm"/>
    <property type="evidence" value="ECO:0007669"/>
    <property type="project" value="TreeGrafter"/>
</dbReference>
<proteinExistence type="predicted"/>
<dbReference type="GO" id="GO:0032435">
    <property type="term" value="P:negative regulation of proteasomal ubiquitin-dependent protein catabolic process"/>
    <property type="evidence" value="ECO:0007669"/>
    <property type="project" value="TreeGrafter"/>
</dbReference>
<dbReference type="Proteomes" id="UP000636800">
    <property type="component" value="Chromosome 13"/>
</dbReference>
<dbReference type="Pfam" id="PF06025">
    <property type="entry name" value="DUF913"/>
    <property type="match status" value="2"/>
</dbReference>
<comment type="caution">
    <text evidence="3">The sequence shown here is derived from an EMBL/GenBank/DDBJ whole genome shotgun (WGS) entry which is preliminary data.</text>
</comment>
<name>A0A835UAI1_VANPL</name>
<dbReference type="SMART" id="SM00165">
    <property type="entry name" value="UBA"/>
    <property type="match status" value="1"/>
</dbReference>